<dbReference type="SUPFAM" id="SSF46785">
    <property type="entry name" value="Winged helix' DNA-binding domain"/>
    <property type="match status" value="1"/>
</dbReference>
<evidence type="ECO:0000259" key="5">
    <source>
        <dbReference type="PROSITE" id="PS50931"/>
    </source>
</evidence>
<name>A0ABW3ED93_9LACO</name>
<dbReference type="InterPro" id="IPR036388">
    <property type="entry name" value="WH-like_DNA-bd_sf"/>
</dbReference>
<dbReference type="SUPFAM" id="SSF53850">
    <property type="entry name" value="Periplasmic binding protein-like II"/>
    <property type="match status" value="1"/>
</dbReference>
<dbReference type="Gene3D" id="3.40.190.10">
    <property type="entry name" value="Periplasmic binding protein-like II"/>
    <property type="match status" value="2"/>
</dbReference>
<dbReference type="PROSITE" id="PS50931">
    <property type="entry name" value="HTH_LYSR"/>
    <property type="match status" value="1"/>
</dbReference>
<dbReference type="PANTHER" id="PTHR30346:SF0">
    <property type="entry name" value="HCA OPERON TRANSCRIPTIONAL ACTIVATOR HCAR"/>
    <property type="match status" value="1"/>
</dbReference>
<organism evidence="6 7">
    <name type="scientific">Loigolactobacillus binensis</name>
    <dbReference type="NCBI Taxonomy" id="2559922"/>
    <lineage>
        <taxon>Bacteria</taxon>
        <taxon>Bacillati</taxon>
        <taxon>Bacillota</taxon>
        <taxon>Bacilli</taxon>
        <taxon>Lactobacillales</taxon>
        <taxon>Lactobacillaceae</taxon>
        <taxon>Loigolactobacillus</taxon>
    </lineage>
</organism>
<proteinExistence type="inferred from homology"/>
<dbReference type="Gene3D" id="1.10.10.10">
    <property type="entry name" value="Winged helix-like DNA-binding domain superfamily/Winged helix DNA-binding domain"/>
    <property type="match status" value="1"/>
</dbReference>
<dbReference type="Pfam" id="PF00126">
    <property type="entry name" value="HTH_1"/>
    <property type="match status" value="1"/>
</dbReference>
<dbReference type="RefSeq" id="WP_137638636.1">
    <property type="nucleotide sequence ID" value="NZ_BJDN01000032.1"/>
</dbReference>
<keyword evidence="3" id="KW-0238">DNA-binding</keyword>
<keyword evidence="4" id="KW-0804">Transcription</keyword>
<dbReference type="EMBL" id="JBHTIO010000051">
    <property type="protein sequence ID" value="MFD0898268.1"/>
    <property type="molecule type" value="Genomic_DNA"/>
</dbReference>
<keyword evidence="7" id="KW-1185">Reference proteome</keyword>
<sequence length="302" mass="33852">MSHLAMNPLQIEYFLSVAQTKSVAQSSRELFVSAPAISKQLTALERDLGVTLLTRSHTGMALTPAGEEYYEFFAKTFAQLSALKRHYHVQADATLNLSLGILKDWAIYERLHELEQRLKEIFPQLTLTILPMPEDALIEALSNSKLDMVLSMPNRLASDLGTNQYVSETKLCTVQKVVVYAQYLFGSKPGTPKITDFADKTMYSVSNQSRRSAALADTLICKHYGFQPKLAPEEDLNAALAKVGMGHGFTILDKWSAFCYFPELHSIPVDYHNDVSLFTHQQLKAPFRNTIAQLAQAIFKQT</sequence>
<dbReference type="InterPro" id="IPR000847">
    <property type="entry name" value="LysR_HTH_N"/>
</dbReference>
<evidence type="ECO:0000313" key="7">
    <source>
        <dbReference type="Proteomes" id="UP001597104"/>
    </source>
</evidence>
<comment type="similarity">
    <text evidence="1">Belongs to the LysR transcriptional regulatory family.</text>
</comment>
<dbReference type="PANTHER" id="PTHR30346">
    <property type="entry name" value="TRANSCRIPTIONAL DUAL REGULATOR HCAR-RELATED"/>
    <property type="match status" value="1"/>
</dbReference>
<evidence type="ECO:0000313" key="6">
    <source>
        <dbReference type="EMBL" id="MFD0898268.1"/>
    </source>
</evidence>
<reference evidence="7" key="1">
    <citation type="journal article" date="2019" name="Int. J. Syst. Evol. Microbiol.">
        <title>The Global Catalogue of Microorganisms (GCM) 10K type strain sequencing project: providing services to taxonomists for standard genome sequencing and annotation.</title>
        <authorList>
            <consortium name="The Broad Institute Genomics Platform"/>
            <consortium name="The Broad Institute Genome Sequencing Center for Infectious Disease"/>
            <person name="Wu L."/>
            <person name="Ma J."/>
        </authorList>
    </citation>
    <scope>NUCLEOTIDE SEQUENCE [LARGE SCALE GENOMIC DNA]</scope>
    <source>
        <strain evidence="7">CCM 8925</strain>
    </source>
</reference>
<feature type="domain" description="HTH lysR-type" evidence="5">
    <location>
        <begin position="6"/>
        <end position="63"/>
    </location>
</feature>
<evidence type="ECO:0000256" key="3">
    <source>
        <dbReference type="ARBA" id="ARBA00023125"/>
    </source>
</evidence>
<evidence type="ECO:0000256" key="1">
    <source>
        <dbReference type="ARBA" id="ARBA00009437"/>
    </source>
</evidence>
<evidence type="ECO:0000256" key="2">
    <source>
        <dbReference type="ARBA" id="ARBA00023015"/>
    </source>
</evidence>
<accession>A0ABW3ED93</accession>
<comment type="caution">
    <text evidence="6">The sequence shown here is derived from an EMBL/GenBank/DDBJ whole genome shotgun (WGS) entry which is preliminary data.</text>
</comment>
<protein>
    <submittedName>
        <fullName evidence="6">LysR family transcriptional regulator</fullName>
    </submittedName>
</protein>
<dbReference type="Proteomes" id="UP001597104">
    <property type="component" value="Unassembled WGS sequence"/>
</dbReference>
<evidence type="ECO:0000256" key="4">
    <source>
        <dbReference type="ARBA" id="ARBA00023163"/>
    </source>
</evidence>
<gene>
    <name evidence="6" type="ORF">ACFQZ7_11105</name>
</gene>
<keyword evidence="2" id="KW-0805">Transcription regulation</keyword>
<dbReference type="InterPro" id="IPR036390">
    <property type="entry name" value="WH_DNA-bd_sf"/>
</dbReference>